<proteinExistence type="inferred from homology"/>
<name>A0A5N6KK65_MONLA</name>
<comment type="caution">
    <text evidence="15">The sequence shown here is derived from an EMBL/GenBank/DDBJ whole genome shotgun (WGS) entry which is preliminary data.</text>
</comment>
<feature type="compositionally biased region" description="Basic residues" evidence="12">
    <location>
        <begin position="44"/>
        <end position="62"/>
    </location>
</feature>
<dbReference type="GO" id="GO:0005737">
    <property type="term" value="C:cytoplasm"/>
    <property type="evidence" value="ECO:0007669"/>
    <property type="project" value="TreeGrafter"/>
</dbReference>
<dbReference type="Proteomes" id="UP000326757">
    <property type="component" value="Unassembled WGS sequence"/>
</dbReference>
<dbReference type="InterPro" id="IPR020602">
    <property type="entry name" value="GTP_CycHdrlase_I_dom"/>
</dbReference>
<evidence type="ECO:0000313" key="16">
    <source>
        <dbReference type="Proteomes" id="UP000326757"/>
    </source>
</evidence>
<dbReference type="InterPro" id="IPR001474">
    <property type="entry name" value="GTP_CycHdrlase_I"/>
</dbReference>
<dbReference type="OrthoDB" id="4966at2759"/>
<keyword evidence="6" id="KW-0547">Nucleotide-binding</keyword>
<feature type="compositionally biased region" description="Basic and acidic residues" evidence="12">
    <location>
        <begin position="11"/>
        <end position="21"/>
    </location>
</feature>
<evidence type="ECO:0000256" key="5">
    <source>
        <dbReference type="ARBA" id="ARBA00022533"/>
    </source>
</evidence>
<evidence type="ECO:0000256" key="4">
    <source>
        <dbReference type="ARBA" id="ARBA00017272"/>
    </source>
</evidence>
<evidence type="ECO:0000256" key="6">
    <source>
        <dbReference type="ARBA" id="ARBA00022741"/>
    </source>
</evidence>
<dbReference type="GO" id="GO:0003934">
    <property type="term" value="F:GTP cyclohydrolase I activity"/>
    <property type="evidence" value="ECO:0007669"/>
    <property type="project" value="UniProtKB-EC"/>
</dbReference>
<gene>
    <name evidence="15" type="ORF">EYC80_005430</name>
</gene>
<organism evidence="15 16">
    <name type="scientific">Monilinia laxa</name>
    <name type="common">Brown rot fungus</name>
    <name type="synonym">Sclerotinia laxa</name>
    <dbReference type="NCBI Taxonomy" id="61186"/>
    <lineage>
        <taxon>Eukaryota</taxon>
        <taxon>Fungi</taxon>
        <taxon>Dikarya</taxon>
        <taxon>Ascomycota</taxon>
        <taxon>Pezizomycotina</taxon>
        <taxon>Leotiomycetes</taxon>
        <taxon>Helotiales</taxon>
        <taxon>Sclerotiniaceae</taxon>
        <taxon>Monilinia</taxon>
    </lineage>
</organism>
<keyword evidence="13" id="KW-0472">Membrane</keyword>
<comment type="function">
    <text evidence="11">GTP cyclohydrolase 1 is the first enzyme in the biosynthetic pathway leading to folic acid.</text>
</comment>
<accession>A0A5N6KK65</accession>
<evidence type="ECO:0000256" key="3">
    <source>
        <dbReference type="ARBA" id="ARBA00012715"/>
    </source>
</evidence>
<dbReference type="FunFam" id="3.30.1130.10:FF:000012">
    <property type="entry name" value="GTP cyclohydrolase 1"/>
    <property type="match status" value="1"/>
</dbReference>
<dbReference type="GO" id="GO:0046656">
    <property type="term" value="P:folic acid biosynthetic process"/>
    <property type="evidence" value="ECO:0007669"/>
    <property type="project" value="UniProtKB-KW"/>
</dbReference>
<dbReference type="GO" id="GO:0046654">
    <property type="term" value="P:tetrahydrofolate biosynthetic process"/>
    <property type="evidence" value="ECO:0007669"/>
    <property type="project" value="InterPro"/>
</dbReference>
<reference evidence="15 16" key="1">
    <citation type="submission" date="2019-06" db="EMBL/GenBank/DDBJ databases">
        <title>Genome Sequence of the Brown Rot Fungal Pathogen Monilinia laxa.</title>
        <authorList>
            <person name="De Miccolis Angelini R.M."/>
            <person name="Landi L."/>
            <person name="Abate D."/>
            <person name="Pollastro S."/>
            <person name="Romanazzi G."/>
            <person name="Faretra F."/>
        </authorList>
    </citation>
    <scope>NUCLEOTIDE SEQUENCE [LARGE SCALE GENOMIC DNA]</scope>
    <source>
        <strain evidence="15 16">Mlax316</strain>
    </source>
</reference>
<dbReference type="NCBIfam" id="NF006826">
    <property type="entry name" value="PRK09347.1-3"/>
    <property type="match status" value="1"/>
</dbReference>
<dbReference type="EMBL" id="VIGI01000002">
    <property type="protein sequence ID" value="KAB8304092.1"/>
    <property type="molecule type" value="Genomic_DNA"/>
</dbReference>
<keyword evidence="13" id="KW-1133">Transmembrane helix</keyword>
<dbReference type="AlphaFoldDB" id="A0A5N6KK65"/>
<feature type="transmembrane region" description="Helical" evidence="13">
    <location>
        <begin position="324"/>
        <end position="344"/>
    </location>
</feature>
<evidence type="ECO:0000256" key="13">
    <source>
        <dbReference type="SAM" id="Phobius"/>
    </source>
</evidence>
<evidence type="ECO:0000313" key="15">
    <source>
        <dbReference type="EMBL" id="KAB8304092.1"/>
    </source>
</evidence>
<dbReference type="CDD" id="cd00642">
    <property type="entry name" value="GTP_cyclohydro1"/>
    <property type="match status" value="1"/>
</dbReference>
<dbReference type="GO" id="GO:0005525">
    <property type="term" value="F:GTP binding"/>
    <property type="evidence" value="ECO:0007669"/>
    <property type="project" value="UniProtKB-KW"/>
</dbReference>
<evidence type="ECO:0000256" key="7">
    <source>
        <dbReference type="ARBA" id="ARBA00022801"/>
    </source>
</evidence>
<evidence type="ECO:0000256" key="8">
    <source>
        <dbReference type="ARBA" id="ARBA00022909"/>
    </source>
</evidence>
<keyword evidence="13" id="KW-0812">Transmembrane</keyword>
<keyword evidence="16" id="KW-1185">Reference proteome</keyword>
<dbReference type="PROSITE" id="PS00859">
    <property type="entry name" value="GTP_CYCLOHYDROL_1_1"/>
    <property type="match status" value="1"/>
</dbReference>
<dbReference type="GO" id="GO:0006729">
    <property type="term" value="P:tetrahydrobiopterin biosynthetic process"/>
    <property type="evidence" value="ECO:0007669"/>
    <property type="project" value="TreeGrafter"/>
</dbReference>
<dbReference type="FunFam" id="1.10.286.10:FF:000003">
    <property type="entry name" value="GTP cyclohydrolase 1"/>
    <property type="match status" value="1"/>
</dbReference>
<dbReference type="UniPathway" id="UPA00848">
    <property type="reaction ID" value="UER00151"/>
</dbReference>
<comment type="similarity">
    <text evidence="2">Belongs to the GTP cyclohydrolase I family.</text>
</comment>
<dbReference type="GO" id="GO:0008270">
    <property type="term" value="F:zinc ion binding"/>
    <property type="evidence" value="ECO:0007669"/>
    <property type="project" value="TreeGrafter"/>
</dbReference>
<evidence type="ECO:0000259" key="14">
    <source>
        <dbReference type="Pfam" id="PF01227"/>
    </source>
</evidence>
<dbReference type="InterPro" id="IPR018234">
    <property type="entry name" value="GTP_CycHdrlase_I_CS"/>
</dbReference>
<keyword evidence="7" id="KW-0378">Hydrolase</keyword>
<feature type="region of interest" description="Disordered" evidence="12">
    <location>
        <begin position="1"/>
        <end position="113"/>
    </location>
</feature>
<dbReference type="InterPro" id="IPR043133">
    <property type="entry name" value="GTP-CH-I_C/QueF"/>
</dbReference>
<dbReference type="Gene3D" id="1.10.286.10">
    <property type="match status" value="1"/>
</dbReference>
<dbReference type="NCBIfam" id="TIGR00063">
    <property type="entry name" value="folE"/>
    <property type="match status" value="1"/>
</dbReference>
<feature type="domain" description="GTP cyclohydrolase I" evidence="14">
    <location>
        <begin position="125"/>
        <end position="300"/>
    </location>
</feature>
<dbReference type="Gene3D" id="3.30.1130.10">
    <property type="match status" value="1"/>
</dbReference>
<dbReference type="NCBIfam" id="NF006825">
    <property type="entry name" value="PRK09347.1-2"/>
    <property type="match status" value="1"/>
</dbReference>
<feature type="compositionally biased region" description="Low complexity" evidence="12">
    <location>
        <begin position="83"/>
        <end position="92"/>
    </location>
</feature>
<evidence type="ECO:0000256" key="12">
    <source>
        <dbReference type="SAM" id="MobiDB-lite"/>
    </source>
</evidence>
<dbReference type="Pfam" id="PF01227">
    <property type="entry name" value="GTP_cyclohydroI"/>
    <property type="match status" value="1"/>
</dbReference>
<dbReference type="HAMAP" id="MF_00223">
    <property type="entry name" value="FolE"/>
    <property type="match status" value="1"/>
</dbReference>
<evidence type="ECO:0000256" key="11">
    <source>
        <dbReference type="ARBA" id="ARBA00055676"/>
    </source>
</evidence>
<dbReference type="InterPro" id="IPR043134">
    <property type="entry name" value="GTP-CH-I_N"/>
</dbReference>
<evidence type="ECO:0000256" key="2">
    <source>
        <dbReference type="ARBA" id="ARBA00008085"/>
    </source>
</evidence>
<evidence type="ECO:0000256" key="10">
    <source>
        <dbReference type="ARBA" id="ARBA00030854"/>
    </source>
</evidence>
<keyword evidence="5" id="KW-0021">Allosteric enzyme</keyword>
<dbReference type="PANTHER" id="PTHR11109">
    <property type="entry name" value="GTP CYCLOHYDROLASE I"/>
    <property type="match status" value="1"/>
</dbReference>
<keyword evidence="8" id="KW-0289">Folate biosynthesis</keyword>
<dbReference type="EC" id="3.5.4.16" evidence="3"/>
<keyword evidence="9" id="KW-0342">GTP-binding</keyword>
<protein>
    <recommendedName>
        <fullName evidence="4">GTP cyclohydrolase 1</fullName>
        <ecNumber evidence="3">3.5.4.16</ecNumber>
    </recommendedName>
    <alternativeName>
        <fullName evidence="10">GTP cyclohydrolase I</fullName>
    </alternativeName>
</protein>
<dbReference type="SUPFAM" id="SSF55620">
    <property type="entry name" value="Tetrahydrobiopterin biosynthesis enzymes-like"/>
    <property type="match status" value="1"/>
</dbReference>
<dbReference type="PANTHER" id="PTHR11109:SF7">
    <property type="entry name" value="GTP CYCLOHYDROLASE 1"/>
    <property type="match status" value="1"/>
</dbReference>
<sequence>MAQFSTTDGNKVVDDVEKENTELNGGYPKRKSESNGDGGEVSNKKKKKKSKANGHGHRRHSVSTKPARDPRDEATDTPEEPPVEVSRSPSPVIDFDGLSRPSKGARERLDESPEQAALRMSKLTGAVRTILECIGEDPDREGLLATPERYAKAMLYLTKGYQENVRDIVNDAIFHEDHNELVIVKDIEVFSMCEHHMVPFTGKMHIGYIPDRNVIGISKLPRIADMFSRRLQIQERLTKDVAHAVMEILKPQGVAVVMESSHLCMVMRGVEKTSATTITSCVLGCIEKREKTRNEFFSLICICILRRLGRGTMVFNTTMGRRSFFGLNATSCYYFLGLYWIIGYSRFVTLNPKKCKLKGQLNWHAFCLYVLSDEDSYQISQISSSASADSLPHLCV</sequence>
<evidence type="ECO:0000256" key="9">
    <source>
        <dbReference type="ARBA" id="ARBA00023134"/>
    </source>
</evidence>
<evidence type="ECO:0000256" key="1">
    <source>
        <dbReference type="ARBA" id="ARBA00005080"/>
    </source>
</evidence>
<dbReference type="PROSITE" id="PS00860">
    <property type="entry name" value="GTP_CYCLOHYDROL_1_2"/>
    <property type="match status" value="1"/>
</dbReference>
<comment type="pathway">
    <text evidence="1">Cofactor biosynthesis; 7,8-dihydroneopterin triphosphate biosynthesis; 7,8-dihydroneopterin triphosphate from GTP: step 1/1.</text>
</comment>